<dbReference type="InterPro" id="IPR005644">
    <property type="entry name" value="NolW-like"/>
</dbReference>
<dbReference type="Pfam" id="PF21305">
    <property type="entry name" value="type_II_gspD_N0"/>
    <property type="match status" value="1"/>
</dbReference>
<evidence type="ECO:0000256" key="2">
    <source>
        <dbReference type="ARBA" id="ARBA00006980"/>
    </source>
</evidence>
<comment type="subcellular location">
    <subcellularLocation>
        <location evidence="1">Cell outer membrane</location>
    </subcellularLocation>
</comment>
<dbReference type="AlphaFoldDB" id="E6PK02"/>
<dbReference type="Gene3D" id="3.30.1370.120">
    <property type="match status" value="3"/>
</dbReference>
<dbReference type="PANTHER" id="PTHR30332:SF24">
    <property type="entry name" value="SECRETIN GSPD-RELATED"/>
    <property type="match status" value="1"/>
</dbReference>
<keyword evidence="4" id="KW-1134">Transmembrane beta strand</keyword>
<keyword evidence="3" id="KW-0813">Transport</keyword>
<dbReference type="InterPro" id="IPR050810">
    <property type="entry name" value="Bact_Secretion_Sys_Channel"/>
</dbReference>
<dbReference type="Pfam" id="PF11741">
    <property type="entry name" value="AMIN"/>
    <property type="match status" value="1"/>
</dbReference>
<evidence type="ECO:0000256" key="6">
    <source>
        <dbReference type="ARBA" id="ARBA00022729"/>
    </source>
</evidence>
<feature type="region of interest" description="Disordered" evidence="10">
    <location>
        <begin position="339"/>
        <end position="385"/>
    </location>
</feature>
<evidence type="ECO:0000259" key="11">
    <source>
        <dbReference type="Pfam" id="PF00263"/>
    </source>
</evidence>
<dbReference type="InterPro" id="IPR013356">
    <property type="entry name" value="T2SS_GspD"/>
</dbReference>
<dbReference type="Pfam" id="PF03958">
    <property type="entry name" value="Secretin_N"/>
    <property type="match status" value="3"/>
</dbReference>
<evidence type="ECO:0000259" key="13">
    <source>
        <dbReference type="Pfam" id="PF11741"/>
    </source>
</evidence>
<dbReference type="GO" id="GO:0015628">
    <property type="term" value="P:protein secretion by the type II secretion system"/>
    <property type="evidence" value="ECO:0007669"/>
    <property type="project" value="InterPro"/>
</dbReference>
<feature type="domain" description="NolW-like" evidence="12">
    <location>
        <begin position="224"/>
        <end position="306"/>
    </location>
</feature>
<dbReference type="NCBIfam" id="TIGR02517">
    <property type="entry name" value="type_II_gspD"/>
    <property type="match status" value="1"/>
</dbReference>
<dbReference type="PRINTS" id="PR00811">
    <property type="entry name" value="BCTERIALGSPD"/>
</dbReference>
<proteinExistence type="inferred from homology"/>
<dbReference type="EMBL" id="CABM01000003">
    <property type="protein sequence ID" value="CBH95253.1"/>
    <property type="molecule type" value="Genomic_DNA"/>
</dbReference>
<dbReference type="GO" id="GO:0009279">
    <property type="term" value="C:cell outer membrane"/>
    <property type="evidence" value="ECO:0007669"/>
    <property type="project" value="UniProtKB-SubCell"/>
</dbReference>
<feature type="domain" description="AMIN" evidence="13">
    <location>
        <begin position="797"/>
        <end position="877"/>
    </location>
</feature>
<dbReference type="GO" id="GO:0015627">
    <property type="term" value="C:type II protein secretion system complex"/>
    <property type="evidence" value="ECO:0007669"/>
    <property type="project" value="InterPro"/>
</dbReference>
<sequence>MSEPRAATRAPQPERRPSGRARRAPAALLLGLALAGLLPPPAWAAPGDGGSRPRPNAPMTINLVNAEIASAVQAVAAATGRNFIVDPRVKGQITLQFEKPVPPQQVYLALLTQLRLAGYAVVEHDDVFKVVPEADARLQTTPVGVGNRLTAIPGKGDQVVTQIFQLRNQAASNLLPVLRPLISPNNTINVDPGSNALVITDYADNLKRLARIIAGLDVPTGSEVDVVPLKYAVAAELAATLQKLIDMQAAASPGAPGAPAGAVTGANGMRAVVLPESSSNALIIRAANGAQLVQIEQMVAKLDRPDDTDNIHVVYLHNANAADLARTLRGVLANNGLGTSTGQNGRNAQPIAQGNTANTQQGMNSTSSFSNGATSPGLGQAPDFAPRAGSEAIALPEGGSVYADTALNALIINAPQPVYQQLRGVIQQLDVRRAQVYVEALIAEVDANKAAQLGIQWQAIAGSAGNQNAIYGGSNFGTGGSNIINLQAGISAGGTAAGQAIASGALSIPNGLNIGLLHNVAGLATLGLLANFLQTHDGANILSAPNLMTLDNEDAKIVVGQNVPFITGQYAQTGSTATVTPFQTVERKDVGLTLKVRPQITAGNTIKMDVYQEVSSIASTSNSAGIITNKRSIQTAVLVNDGQTIVLGGLMQDNVSENNSKIPGLGDIPGIGALFRSNSRTMTKTDLMVFLRPIIVRTESEGNSISQRRYDHMQNLQSNSQLPSQFGMPNLPGPILPTITPPNTAPAAPASSGPAASAATALAPAPPVPSPSPNAEQQGNVLQGVQASQHGSQTVVQLEFAQPLLSAPPGFTMEQPPSIVLDFPGVVSGLGRNVVSFEQGNLRNANVMEAQGRSRVVLSLHKVTSYKTEIQGRRLLVLLDNTATSTVTPAAATPAKPRP</sequence>
<evidence type="ECO:0000259" key="14">
    <source>
        <dbReference type="Pfam" id="PF21305"/>
    </source>
</evidence>
<evidence type="ECO:0000313" key="15">
    <source>
        <dbReference type="EMBL" id="CBH95253.1"/>
    </source>
</evidence>
<accession>E6PK02</accession>
<dbReference type="PANTHER" id="PTHR30332">
    <property type="entry name" value="PROBABLE GENERAL SECRETION PATHWAY PROTEIN D"/>
    <property type="match status" value="1"/>
</dbReference>
<evidence type="ECO:0000256" key="8">
    <source>
        <dbReference type="ARBA" id="ARBA00023136"/>
    </source>
</evidence>
<keyword evidence="9" id="KW-0998">Cell outer membrane</keyword>
<evidence type="ECO:0000256" key="10">
    <source>
        <dbReference type="SAM" id="MobiDB-lite"/>
    </source>
</evidence>
<evidence type="ECO:0000259" key="12">
    <source>
        <dbReference type="Pfam" id="PF03958"/>
    </source>
</evidence>
<evidence type="ECO:0000256" key="3">
    <source>
        <dbReference type="ARBA" id="ARBA00022448"/>
    </source>
</evidence>
<dbReference type="InterPro" id="IPR021731">
    <property type="entry name" value="AMIN_dom"/>
</dbReference>
<organism evidence="15">
    <name type="scientific">mine drainage metagenome</name>
    <dbReference type="NCBI Taxonomy" id="410659"/>
    <lineage>
        <taxon>unclassified sequences</taxon>
        <taxon>metagenomes</taxon>
        <taxon>ecological metagenomes</taxon>
    </lineage>
</organism>
<evidence type="ECO:0000256" key="7">
    <source>
        <dbReference type="ARBA" id="ARBA00022927"/>
    </source>
</evidence>
<feature type="domain" description="Type II/III secretion system secretin-like" evidence="11">
    <location>
        <begin position="533"/>
        <end position="697"/>
    </location>
</feature>
<comment type="caution">
    <text evidence="15">The sequence shown here is derived from an EMBL/GenBank/DDBJ whole genome shotgun (WGS) entry which is preliminary data.</text>
</comment>
<comment type="similarity">
    <text evidence="2">Belongs to the bacterial secretin family. GSP D subfamily.</text>
</comment>
<dbReference type="InterPro" id="IPR004846">
    <property type="entry name" value="T2SS/T3SS_dom"/>
</dbReference>
<feature type="region of interest" description="Disordered" evidence="10">
    <location>
        <begin position="738"/>
        <end position="778"/>
    </location>
</feature>
<feature type="compositionally biased region" description="Low complexity" evidence="10">
    <location>
        <begin position="745"/>
        <end position="763"/>
    </location>
</feature>
<dbReference type="InterPro" id="IPR001775">
    <property type="entry name" value="GspD/PilQ"/>
</dbReference>
<feature type="region of interest" description="Disordered" evidence="10">
    <location>
        <begin position="1"/>
        <end position="22"/>
    </location>
</feature>
<reference evidence="15" key="1">
    <citation type="submission" date="2009-10" db="EMBL/GenBank/DDBJ databases">
        <title>Diversity of trophic interactions inside an arsenic-rich microbial ecosystem.</title>
        <authorList>
            <person name="Bertin P.N."/>
            <person name="Heinrich-Salmeron A."/>
            <person name="Pelletier E."/>
            <person name="Goulhen-Chollet F."/>
            <person name="Arsene-Ploetze F."/>
            <person name="Gallien S."/>
            <person name="Calteau A."/>
            <person name="Vallenet D."/>
            <person name="Casiot C."/>
            <person name="Chane-Woon-Ming B."/>
            <person name="Giloteaux L."/>
            <person name="Barakat M."/>
            <person name="Bonnefoy V."/>
            <person name="Bruneel O."/>
            <person name="Chandler M."/>
            <person name="Cleiss J."/>
            <person name="Duran R."/>
            <person name="Elbaz-Poulichet F."/>
            <person name="Fonknechten N."/>
            <person name="Lauga B."/>
            <person name="Mornico D."/>
            <person name="Ortet P."/>
            <person name="Schaeffer C."/>
            <person name="Siguier P."/>
            <person name="Alexander Thil Smith A."/>
            <person name="Van Dorsselaer A."/>
            <person name="Weissenbach J."/>
            <person name="Medigue C."/>
            <person name="Le Paslier D."/>
        </authorList>
    </citation>
    <scope>NUCLEOTIDE SEQUENCE</scope>
</reference>
<feature type="domain" description="NolW-like" evidence="12">
    <location>
        <begin position="161"/>
        <end position="219"/>
    </location>
</feature>
<protein>
    <submittedName>
        <fullName evidence="15">Putative general secretion pathway protein</fullName>
    </submittedName>
</protein>
<feature type="compositionally biased region" description="Polar residues" evidence="10">
    <location>
        <begin position="339"/>
        <end position="374"/>
    </location>
</feature>
<dbReference type="InterPro" id="IPR049371">
    <property type="entry name" value="GspD-like_N0"/>
</dbReference>
<keyword evidence="7" id="KW-0653">Protein transport</keyword>
<feature type="domain" description="NolW-like" evidence="12">
    <location>
        <begin position="312"/>
        <end position="435"/>
    </location>
</feature>
<evidence type="ECO:0000256" key="9">
    <source>
        <dbReference type="ARBA" id="ARBA00023237"/>
    </source>
</evidence>
<dbReference type="Pfam" id="PF00263">
    <property type="entry name" value="Secretin"/>
    <property type="match status" value="1"/>
</dbReference>
<feature type="domain" description="GspD-like N0" evidence="14">
    <location>
        <begin position="61"/>
        <end position="130"/>
    </location>
</feature>
<name>E6PK02_9ZZZZ</name>
<keyword evidence="6" id="KW-0732">Signal</keyword>
<dbReference type="Gene3D" id="2.60.40.3500">
    <property type="match status" value="1"/>
</dbReference>
<gene>
    <name evidence="15" type="ORF">CARN2_0642</name>
</gene>
<dbReference type="InterPro" id="IPR038591">
    <property type="entry name" value="NolW-like_sf"/>
</dbReference>
<keyword evidence="8" id="KW-0472">Membrane</keyword>
<evidence type="ECO:0000256" key="5">
    <source>
        <dbReference type="ARBA" id="ARBA00022692"/>
    </source>
</evidence>
<keyword evidence="5" id="KW-0812">Transmembrane</keyword>
<evidence type="ECO:0000256" key="4">
    <source>
        <dbReference type="ARBA" id="ARBA00022452"/>
    </source>
</evidence>
<evidence type="ECO:0000256" key="1">
    <source>
        <dbReference type="ARBA" id="ARBA00004442"/>
    </source>
</evidence>